<reference evidence="2 3" key="1">
    <citation type="submission" date="2020-07" db="EMBL/GenBank/DDBJ databases">
        <title>Huge and variable diversity of episymbiotic CPR bacteria and DPANN archaea in groundwater ecosystems.</title>
        <authorList>
            <person name="He C.Y."/>
            <person name="Keren R."/>
            <person name="Whittaker M."/>
            <person name="Farag I.F."/>
            <person name="Doudna J."/>
            <person name="Cate J.H.D."/>
            <person name="Banfield J.F."/>
        </authorList>
    </citation>
    <scope>NUCLEOTIDE SEQUENCE [LARGE SCALE GENOMIC DNA]</scope>
    <source>
        <strain evidence="2">NC_groundwater_70_Ag_B-0.1um_54_66</strain>
    </source>
</reference>
<proteinExistence type="predicted"/>
<feature type="compositionally biased region" description="Low complexity" evidence="1">
    <location>
        <begin position="600"/>
        <end position="616"/>
    </location>
</feature>
<feature type="region of interest" description="Disordered" evidence="1">
    <location>
        <begin position="362"/>
        <end position="389"/>
    </location>
</feature>
<evidence type="ECO:0000313" key="2">
    <source>
        <dbReference type="EMBL" id="QQG35234.1"/>
    </source>
</evidence>
<evidence type="ECO:0000256" key="1">
    <source>
        <dbReference type="SAM" id="MobiDB-lite"/>
    </source>
</evidence>
<gene>
    <name evidence="2" type="ORF">HYS17_06600</name>
</gene>
<protein>
    <submittedName>
        <fullName evidence="2">Uncharacterized protein</fullName>
    </submittedName>
</protein>
<sequence length="626" mass="69348">MDAIKKLIRLLQDDYKVGIETQSKMPVIYIDPNKFDLKNIKSHILAKNTEGIAQEVATQLDEQYPGISEKMSKKELAQIVSDSLTYGPFRDPVLNKHGLCLINQPLGDIAKKDKILDTLGVTLNYDSRHFKPLPGDSSNWTQMIGEHEGEHCNQDPILSIDPMANLKTLDGEIKSDRAALATLRKEGHHDIAKAMIDIRALAAANGDDHHATGIFLDNPEYTGVTKDHFKAAQSFKHQMVLMASESLQITLEESERLRVTEPRKFASTVKDAMDNGIYPGLRDMDETEIENHLADKLGLTLDEFSEQGPQRLREIMPLYYALKATDQLKTRDQEQPHVRDYITAYIGAVDRLMVADTPPLPDHPAAVKKNTYSKPDGTALPTEEQMAQNQSRTLEAKASLESESAIDEAIHKVVKISQEDIDNMKENDPGRYAEIADRLLSQGKISFKTELTLDSDHTDALIAKELGMSREDLRETPQFLKDLAYNKLQGEGALAITIDNPHMKGKVEEDISYYRDIAKEREHEISAENPKEAEPESDATPQAPMAATGAYDYLRSAAQPDAGDGKPQINLHDGDSAAMRIGGLQAGEYFALQADPVLAQQKAAPRPAPAEQKPAPAVRPQPTAAL</sequence>
<name>A0A7T5R0E1_9BACT</name>
<dbReference type="AlphaFoldDB" id="A0A7T5R0E1"/>
<organism evidence="2 3">
    <name type="scientific">Micavibrio aeruginosavorus</name>
    <dbReference type="NCBI Taxonomy" id="349221"/>
    <lineage>
        <taxon>Bacteria</taxon>
        <taxon>Pseudomonadati</taxon>
        <taxon>Bdellovibrionota</taxon>
        <taxon>Bdellovibrionia</taxon>
        <taxon>Bdellovibrionales</taxon>
        <taxon>Pseudobdellovibrionaceae</taxon>
        <taxon>Micavibrio</taxon>
    </lineage>
</organism>
<dbReference type="EMBL" id="CP066681">
    <property type="protein sequence ID" value="QQG35234.1"/>
    <property type="molecule type" value="Genomic_DNA"/>
</dbReference>
<feature type="region of interest" description="Disordered" evidence="1">
    <location>
        <begin position="600"/>
        <end position="626"/>
    </location>
</feature>
<accession>A0A7T5R0E1</accession>
<evidence type="ECO:0000313" key="3">
    <source>
        <dbReference type="Proteomes" id="UP000595362"/>
    </source>
</evidence>
<dbReference type="Proteomes" id="UP000595362">
    <property type="component" value="Chromosome"/>
</dbReference>